<feature type="transmembrane region" description="Helical" evidence="1">
    <location>
        <begin position="76"/>
        <end position="97"/>
    </location>
</feature>
<dbReference type="AlphaFoldDB" id="A0A0W0YWD6"/>
<keyword evidence="2" id="KW-0413">Isomerase</keyword>
<keyword evidence="1" id="KW-0472">Membrane</keyword>
<dbReference type="EMBL" id="LNYX01000034">
    <property type="protein sequence ID" value="KTD61156.1"/>
    <property type="molecule type" value="Genomic_DNA"/>
</dbReference>
<name>A0A0W0YWD6_LEGSP</name>
<reference evidence="2 3" key="1">
    <citation type="submission" date="2015-11" db="EMBL/GenBank/DDBJ databases">
        <title>Genomic analysis of 38 Legionella species identifies large and diverse effector repertoires.</title>
        <authorList>
            <person name="Burstein D."/>
            <person name="Amaro F."/>
            <person name="Zusman T."/>
            <person name="Lifshitz Z."/>
            <person name="Cohen O."/>
            <person name="Gilbert J.A."/>
            <person name="Pupko T."/>
            <person name="Shuman H.A."/>
            <person name="Segal G."/>
        </authorList>
    </citation>
    <scope>NUCLEOTIDE SEQUENCE [LARGE SCALE GENOMIC DNA]</scope>
    <source>
        <strain evidence="2 3">Mt.St.Helens-9</strain>
    </source>
</reference>
<dbReference type="EC" id="5.4.4.1" evidence="2"/>
<dbReference type="GO" id="GO:0016853">
    <property type="term" value="F:isomerase activity"/>
    <property type="evidence" value="ECO:0007669"/>
    <property type="project" value="UniProtKB-KW"/>
</dbReference>
<keyword evidence="1" id="KW-0812">Transmembrane</keyword>
<evidence type="ECO:0000313" key="3">
    <source>
        <dbReference type="Proteomes" id="UP000054877"/>
    </source>
</evidence>
<comment type="caution">
    <text evidence="2">The sequence shown here is derived from an EMBL/GenBank/DDBJ whole genome shotgun (WGS) entry which is preliminary data.</text>
</comment>
<feature type="transmembrane region" description="Helical" evidence="1">
    <location>
        <begin position="117"/>
        <end position="141"/>
    </location>
</feature>
<evidence type="ECO:0000256" key="1">
    <source>
        <dbReference type="SAM" id="Phobius"/>
    </source>
</evidence>
<keyword evidence="1" id="KW-1133">Transmembrane helix</keyword>
<evidence type="ECO:0000313" key="2">
    <source>
        <dbReference type="EMBL" id="KTD61156.1"/>
    </source>
</evidence>
<proteinExistence type="predicted"/>
<dbReference type="PATRIC" id="fig|452.5.peg.3073"/>
<feature type="transmembrane region" description="Helical" evidence="1">
    <location>
        <begin position="45"/>
        <end position="64"/>
    </location>
</feature>
<protein>
    <submittedName>
        <fullName evidence="2">Hydroxylaminobenzene mutase HabB</fullName>
        <ecNumber evidence="2">5.4.4.1</ecNumber>
    </submittedName>
</protein>
<gene>
    <name evidence="2" type="primary">habB</name>
    <name evidence="2" type="ORF">Lspi_2776</name>
</gene>
<sequence>MATVTESPLNRKLLWFGVLLFLLGLITGFATPFMKNPRMGLSSHLEGLMNGMFLILLGIIWPHLRLTGRILGWTGTLALFAAYTNWAATLLAGIWGAGADMMPLAGGDYHGLPWQEILIKFGLISLSVAIVTVCGILLWGLRGKAPQR</sequence>
<accession>A0A0W0YWD6</accession>
<dbReference type="Proteomes" id="UP000054877">
    <property type="component" value="Unassembled WGS sequence"/>
</dbReference>
<dbReference type="RefSeq" id="WP_197697343.1">
    <property type="nucleotide sequence ID" value="NZ_CAAAII010000012.1"/>
</dbReference>
<keyword evidence="3" id="KW-1185">Reference proteome</keyword>
<organism evidence="2 3">
    <name type="scientific">Legionella spiritensis</name>
    <dbReference type="NCBI Taxonomy" id="452"/>
    <lineage>
        <taxon>Bacteria</taxon>
        <taxon>Pseudomonadati</taxon>
        <taxon>Pseudomonadota</taxon>
        <taxon>Gammaproteobacteria</taxon>
        <taxon>Legionellales</taxon>
        <taxon>Legionellaceae</taxon>
        <taxon>Legionella</taxon>
    </lineage>
</organism>
<feature type="transmembrane region" description="Helical" evidence="1">
    <location>
        <begin position="12"/>
        <end position="33"/>
    </location>
</feature>